<evidence type="ECO:0000313" key="2">
    <source>
        <dbReference type="EMBL" id="RKX67939.1"/>
    </source>
</evidence>
<comment type="caution">
    <text evidence="2">The sequence shown here is derived from an EMBL/GenBank/DDBJ whole genome shotgun (WGS) entry which is preliminary data.</text>
</comment>
<evidence type="ECO:0000259" key="1">
    <source>
        <dbReference type="Pfam" id="PF18935"/>
    </source>
</evidence>
<reference evidence="2 3" key="1">
    <citation type="submission" date="2018-06" db="EMBL/GenBank/DDBJ databases">
        <title>Extensive metabolic versatility and redundancy in microbially diverse, dynamic hydrothermal sediments.</title>
        <authorList>
            <person name="Dombrowski N."/>
            <person name="Teske A."/>
            <person name="Baker B.J."/>
        </authorList>
    </citation>
    <scope>NUCLEOTIDE SEQUENCE [LARGE SCALE GENOMIC DNA]</scope>
    <source>
        <strain evidence="2">B35_G9</strain>
    </source>
</reference>
<dbReference type="Proteomes" id="UP000282321">
    <property type="component" value="Unassembled WGS sequence"/>
</dbReference>
<dbReference type="InterPro" id="IPR043738">
    <property type="entry name" value="DUF5683"/>
</dbReference>
<protein>
    <recommendedName>
        <fullName evidence="1">DUF5683 domain-containing protein</fullName>
    </recommendedName>
</protein>
<proteinExistence type="predicted"/>
<accession>A0A660SB20</accession>
<name>A0A660SB20_UNCT6</name>
<dbReference type="Pfam" id="PF18935">
    <property type="entry name" value="DUF5683"/>
    <property type="match status" value="1"/>
</dbReference>
<evidence type="ECO:0000313" key="3">
    <source>
        <dbReference type="Proteomes" id="UP000282321"/>
    </source>
</evidence>
<sequence length="133" mass="14812">MKKTLILLLISLVIQTIIVDAKPGKAAIATGLSIIIPGGGQIYNKQFGKAILIAGAEVTTAYFIQEFNKRSIKAENEQEKIKYENYRNNMIWLLGGEIVYSSIDAFIDAQMADMNKKIDISIKKGGVYLCYKF</sequence>
<feature type="domain" description="DUF5683" evidence="1">
    <location>
        <begin position="23"/>
        <end position="70"/>
    </location>
</feature>
<organism evidence="2 3">
    <name type="scientific">candidate division TA06 bacterium</name>
    <dbReference type="NCBI Taxonomy" id="2250710"/>
    <lineage>
        <taxon>Bacteria</taxon>
        <taxon>Bacteria division TA06</taxon>
    </lineage>
</organism>
<dbReference type="AlphaFoldDB" id="A0A660SB20"/>
<dbReference type="EMBL" id="QNBC01000006">
    <property type="protein sequence ID" value="RKX67939.1"/>
    <property type="molecule type" value="Genomic_DNA"/>
</dbReference>
<gene>
    <name evidence="2" type="ORF">DRP44_00995</name>
</gene>